<evidence type="ECO:0000256" key="1">
    <source>
        <dbReference type="ARBA" id="ARBA00022490"/>
    </source>
</evidence>
<dbReference type="NCBIfam" id="TIGR00157">
    <property type="entry name" value="ribosome small subunit-dependent GTPase A"/>
    <property type="match status" value="1"/>
</dbReference>
<dbReference type="Gene3D" id="1.10.40.50">
    <property type="entry name" value="Probable gtpase engc, domain 3"/>
    <property type="match status" value="1"/>
</dbReference>
<dbReference type="Gene3D" id="3.40.50.300">
    <property type="entry name" value="P-loop containing nucleotide triphosphate hydrolases"/>
    <property type="match status" value="1"/>
</dbReference>
<sequence>MNNGIIVKGIGGFYYVDTGDRIFECRARGKFRKEKVIPLVGDRVKITIQESSGQGVIEEIEQRETELIRPPVANINNAVIVFAIQKPEPSISLLNRFLILAETQEIDITICFNKIDLLQDQELSDLMGIYEKIGYSVIGTSTKQGIGLKDLSQKLMDKITVFAGPSGVGKSSLLNAIQPNLRLQTGEVSSKIERGKHTTRHVELLQLDFGGWVLDTPGFSSLSLDFIGEDELQYFFKEFNEFVGMCKFNACRHLSEPDCAIKKAVEENQICQSRYESYMQLLEEILQTRRY</sequence>
<keyword evidence="8 10" id="KW-0694">RNA-binding</keyword>
<feature type="binding site" evidence="10">
    <location>
        <position position="259"/>
    </location>
    <ligand>
        <name>Zn(2+)</name>
        <dbReference type="ChEBI" id="CHEBI:29105"/>
    </ligand>
</feature>
<evidence type="ECO:0000256" key="4">
    <source>
        <dbReference type="ARBA" id="ARBA00022730"/>
    </source>
</evidence>
<dbReference type="Pfam" id="PF16745">
    <property type="entry name" value="RsgA_N"/>
    <property type="match status" value="1"/>
</dbReference>
<evidence type="ECO:0000256" key="3">
    <source>
        <dbReference type="ARBA" id="ARBA00022723"/>
    </source>
</evidence>
<proteinExistence type="inferred from homology"/>
<evidence type="ECO:0000256" key="8">
    <source>
        <dbReference type="ARBA" id="ARBA00022884"/>
    </source>
</evidence>
<dbReference type="InterPro" id="IPR004881">
    <property type="entry name" value="Ribosome_biogen_GTPase_RsgA"/>
</dbReference>
<dbReference type="InterPro" id="IPR030378">
    <property type="entry name" value="G_CP_dom"/>
</dbReference>
<feature type="domain" description="CP-type G" evidence="12">
    <location>
        <begin position="64"/>
        <end position="222"/>
    </location>
</feature>
<dbReference type="GO" id="GO:0005525">
    <property type="term" value="F:GTP binding"/>
    <property type="evidence" value="ECO:0007669"/>
    <property type="project" value="UniProtKB-UniRule"/>
</dbReference>
<evidence type="ECO:0000259" key="11">
    <source>
        <dbReference type="PROSITE" id="PS50936"/>
    </source>
</evidence>
<dbReference type="Pfam" id="PF03193">
    <property type="entry name" value="RsgA_GTPase"/>
    <property type="match status" value="1"/>
</dbReference>
<dbReference type="InterPro" id="IPR031944">
    <property type="entry name" value="RsgA_N"/>
</dbReference>
<comment type="subcellular location">
    <subcellularLocation>
        <location evidence="10">Cytoplasm</location>
    </subcellularLocation>
</comment>
<evidence type="ECO:0000256" key="7">
    <source>
        <dbReference type="ARBA" id="ARBA00022833"/>
    </source>
</evidence>
<evidence type="ECO:0000313" key="14">
    <source>
        <dbReference type="Proteomes" id="UP000579281"/>
    </source>
</evidence>
<keyword evidence="3 10" id="KW-0479">Metal-binding</keyword>
<feature type="binding site" evidence="10">
    <location>
        <begin position="113"/>
        <end position="116"/>
    </location>
    <ligand>
        <name>GTP</name>
        <dbReference type="ChEBI" id="CHEBI:37565"/>
    </ligand>
</feature>
<protein>
    <recommendedName>
        <fullName evidence="10">Small ribosomal subunit biogenesis GTPase RsgA</fullName>
        <ecNumber evidence="10">3.6.1.-</ecNumber>
    </recommendedName>
</protein>
<dbReference type="EMBL" id="JACHEN010000019">
    <property type="protein sequence ID" value="MBB6216950.1"/>
    <property type="molecule type" value="Genomic_DNA"/>
</dbReference>
<keyword evidence="5 10" id="KW-0547">Nucleotide-binding</keyword>
<dbReference type="RefSeq" id="WP_184311470.1">
    <property type="nucleotide sequence ID" value="NZ_JACHEN010000019.1"/>
</dbReference>
<dbReference type="EC" id="3.6.1.-" evidence="10"/>
<dbReference type="Proteomes" id="UP000579281">
    <property type="component" value="Unassembled WGS sequence"/>
</dbReference>
<feature type="domain" description="EngC GTPase" evidence="11">
    <location>
        <begin position="73"/>
        <end position="220"/>
    </location>
</feature>
<dbReference type="CDD" id="cd04466">
    <property type="entry name" value="S1_YloQ_GTPase"/>
    <property type="match status" value="1"/>
</dbReference>
<evidence type="ECO:0000256" key="9">
    <source>
        <dbReference type="ARBA" id="ARBA00023134"/>
    </source>
</evidence>
<keyword evidence="1 10" id="KW-0963">Cytoplasm</keyword>
<dbReference type="GO" id="GO:0042274">
    <property type="term" value="P:ribosomal small subunit biogenesis"/>
    <property type="evidence" value="ECO:0007669"/>
    <property type="project" value="UniProtKB-UniRule"/>
</dbReference>
<dbReference type="CDD" id="cd01854">
    <property type="entry name" value="YjeQ_EngC"/>
    <property type="match status" value="1"/>
</dbReference>
<keyword evidence="9 10" id="KW-0342">GTP-binding</keyword>
<feature type="binding site" evidence="10">
    <location>
        <position position="253"/>
    </location>
    <ligand>
        <name>Zn(2+)</name>
        <dbReference type="ChEBI" id="CHEBI:29105"/>
    </ligand>
</feature>
<dbReference type="SUPFAM" id="SSF50249">
    <property type="entry name" value="Nucleic acid-binding proteins"/>
    <property type="match status" value="1"/>
</dbReference>
<evidence type="ECO:0000259" key="12">
    <source>
        <dbReference type="PROSITE" id="PS51721"/>
    </source>
</evidence>
<evidence type="ECO:0000256" key="10">
    <source>
        <dbReference type="HAMAP-Rule" id="MF_01820"/>
    </source>
</evidence>
<dbReference type="HAMAP" id="MF_01820">
    <property type="entry name" value="GTPase_RsgA"/>
    <property type="match status" value="1"/>
</dbReference>
<comment type="function">
    <text evidence="10">One of several proteins that assist in the late maturation steps of the functional core of the 30S ribosomal subunit. Helps release RbfA from mature subunits. May play a role in the assembly of ribosomal proteins into the subunit. Circularly permuted GTPase that catalyzes slow GTP hydrolysis, GTPase activity is stimulated by the 30S ribosomal subunit.</text>
</comment>
<feature type="binding site" evidence="10">
    <location>
        <position position="246"/>
    </location>
    <ligand>
        <name>Zn(2+)</name>
        <dbReference type="ChEBI" id="CHEBI:29105"/>
    </ligand>
</feature>
<dbReference type="InterPro" id="IPR027417">
    <property type="entry name" value="P-loop_NTPase"/>
</dbReference>
<keyword evidence="2 10" id="KW-0690">Ribosome biogenesis</keyword>
<dbReference type="PANTHER" id="PTHR32120:SF11">
    <property type="entry name" value="SMALL RIBOSOMAL SUBUNIT BIOGENESIS GTPASE RSGA 1, MITOCHONDRIAL-RELATED"/>
    <property type="match status" value="1"/>
</dbReference>
<dbReference type="AlphaFoldDB" id="A0A841KY96"/>
<dbReference type="GO" id="GO:0003924">
    <property type="term" value="F:GTPase activity"/>
    <property type="evidence" value="ECO:0007669"/>
    <property type="project" value="UniProtKB-UniRule"/>
</dbReference>
<reference evidence="13 14" key="1">
    <citation type="submission" date="2020-08" db="EMBL/GenBank/DDBJ databases">
        <title>Genomic Encyclopedia of Type Strains, Phase IV (KMG-IV): sequencing the most valuable type-strain genomes for metagenomic binning, comparative biology and taxonomic classification.</title>
        <authorList>
            <person name="Goeker M."/>
        </authorList>
    </citation>
    <scope>NUCLEOTIDE SEQUENCE [LARGE SCALE GENOMIC DNA]</scope>
    <source>
        <strain evidence="13 14">DSM 103526</strain>
    </source>
</reference>
<comment type="cofactor">
    <cofactor evidence="10">
        <name>Zn(2+)</name>
        <dbReference type="ChEBI" id="CHEBI:29105"/>
    </cofactor>
    <text evidence="10">Binds 1 zinc ion per subunit.</text>
</comment>
<accession>A0A841KY96</accession>
<feature type="binding site" evidence="10">
    <location>
        <position position="251"/>
    </location>
    <ligand>
        <name>Zn(2+)</name>
        <dbReference type="ChEBI" id="CHEBI:29105"/>
    </ligand>
</feature>
<dbReference type="Gene3D" id="2.40.50.140">
    <property type="entry name" value="Nucleic acid-binding proteins"/>
    <property type="match status" value="1"/>
</dbReference>
<dbReference type="PANTHER" id="PTHR32120">
    <property type="entry name" value="SMALL RIBOSOMAL SUBUNIT BIOGENESIS GTPASE RSGA"/>
    <property type="match status" value="1"/>
</dbReference>
<dbReference type="InterPro" id="IPR012340">
    <property type="entry name" value="NA-bd_OB-fold"/>
</dbReference>
<dbReference type="GO" id="GO:0005737">
    <property type="term" value="C:cytoplasm"/>
    <property type="evidence" value="ECO:0007669"/>
    <property type="project" value="UniProtKB-SubCell"/>
</dbReference>
<organism evidence="13 14">
    <name type="scientific">Anaerosolibacter carboniphilus</name>
    <dbReference type="NCBI Taxonomy" id="1417629"/>
    <lineage>
        <taxon>Bacteria</taxon>
        <taxon>Bacillati</taxon>
        <taxon>Bacillota</taxon>
        <taxon>Clostridia</taxon>
        <taxon>Peptostreptococcales</taxon>
        <taxon>Thermotaleaceae</taxon>
        <taxon>Anaerosolibacter</taxon>
    </lineage>
</organism>
<comment type="subunit">
    <text evidence="10">Monomer. Associates with 30S ribosomal subunit, binds 16S rRNA.</text>
</comment>
<keyword evidence="14" id="KW-1185">Reference proteome</keyword>
<dbReference type="PROSITE" id="PS51721">
    <property type="entry name" value="G_CP"/>
    <property type="match status" value="1"/>
</dbReference>
<comment type="caution">
    <text evidence="13">The sequence shown here is derived from an EMBL/GenBank/DDBJ whole genome shotgun (WGS) entry which is preliminary data.</text>
</comment>
<dbReference type="SUPFAM" id="SSF52540">
    <property type="entry name" value="P-loop containing nucleoside triphosphate hydrolases"/>
    <property type="match status" value="1"/>
</dbReference>
<dbReference type="PROSITE" id="PS50936">
    <property type="entry name" value="ENGC_GTPASE"/>
    <property type="match status" value="1"/>
</dbReference>
<dbReference type="GO" id="GO:0019843">
    <property type="term" value="F:rRNA binding"/>
    <property type="evidence" value="ECO:0007669"/>
    <property type="project" value="UniProtKB-KW"/>
</dbReference>
<evidence type="ECO:0000313" key="13">
    <source>
        <dbReference type="EMBL" id="MBB6216950.1"/>
    </source>
</evidence>
<dbReference type="InterPro" id="IPR010914">
    <property type="entry name" value="RsgA_GTPase_dom"/>
</dbReference>
<evidence type="ECO:0000256" key="2">
    <source>
        <dbReference type="ARBA" id="ARBA00022517"/>
    </source>
</evidence>
<evidence type="ECO:0000256" key="6">
    <source>
        <dbReference type="ARBA" id="ARBA00022801"/>
    </source>
</evidence>
<name>A0A841KY96_9FIRM</name>
<dbReference type="GO" id="GO:0046872">
    <property type="term" value="F:metal ion binding"/>
    <property type="evidence" value="ECO:0007669"/>
    <property type="project" value="UniProtKB-KW"/>
</dbReference>
<keyword evidence="6 10" id="KW-0378">Hydrolase</keyword>
<keyword evidence="4 10" id="KW-0699">rRNA-binding</keyword>
<feature type="binding site" evidence="10">
    <location>
        <begin position="164"/>
        <end position="172"/>
    </location>
    <ligand>
        <name>GTP</name>
        <dbReference type="ChEBI" id="CHEBI:37565"/>
    </ligand>
</feature>
<gene>
    <name evidence="10" type="primary">rsgA</name>
    <name evidence="13" type="ORF">HNQ80_003055</name>
</gene>
<keyword evidence="7 10" id="KW-0862">Zinc</keyword>
<comment type="similarity">
    <text evidence="10">Belongs to the TRAFAC class YlqF/YawG GTPase family. RsgA subfamily.</text>
</comment>
<evidence type="ECO:0000256" key="5">
    <source>
        <dbReference type="ARBA" id="ARBA00022741"/>
    </source>
</evidence>